<dbReference type="PROSITE" id="PS00903">
    <property type="entry name" value="CYT_DCMP_DEAMINASES_1"/>
    <property type="match status" value="1"/>
</dbReference>
<dbReference type="Proteomes" id="UP000199608">
    <property type="component" value="Unassembled WGS sequence"/>
</dbReference>
<keyword evidence="7 13" id="KW-0479">Metal-binding</keyword>
<dbReference type="PROSITE" id="PS51747">
    <property type="entry name" value="CYT_DCMP_DEAMINASES_2"/>
    <property type="match status" value="1"/>
</dbReference>
<feature type="binding site" evidence="15">
    <location>
        <position position="171"/>
    </location>
    <ligand>
        <name>NADP(+)</name>
        <dbReference type="ChEBI" id="CHEBI:58349"/>
    </ligand>
</feature>
<name>A0A1H2HGJ7_9BACT</name>
<evidence type="ECO:0000256" key="7">
    <source>
        <dbReference type="ARBA" id="ARBA00022723"/>
    </source>
</evidence>
<protein>
    <recommendedName>
        <fullName evidence="13">Riboflavin biosynthesis protein RibD</fullName>
    </recommendedName>
    <domain>
        <recommendedName>
            <fullName evidence="13">Diaminohydroxyphosphoribosylaminopyrimidine deaminase</fullName>
            <shortName evidence="13">DRAP deaminase</shortName>
            <ecNumber evidence="13">3.5.4.26</ecNumber>
        </recommendedName>
        <alternativeName>
            <fullName evidence="13">Riboflavin-specific deaminase</fullName>
        </alternativeName>
    </domain>
    <domain>
        <recommendedName>
            <fullName evidence="13">5-amino-6-(5-phosphoribosylamino)uracil reductase</fullName>
            <ecNumber evidence="13">1.1.1.193</ecNumber>
        </recommendedName>
        <alternativeName>
            <fullName evidence="13">HTP reductase</fullName>
        </alternativeName>
    </domain>
</protein>
<keyword evidence="9 13" id="KW-0862">Zinc</keyword>
<evidence type="ECO:0000256" key="2">
    <source>
        <dbReference type="ARBA" id="ARBA00004882"/>
    </source>
</evidence>
<dbReference type="InterPro" id="IPR016193">
    <property type="entry name" value="Cytidine_deaminase-like"/>
</dbReference>
<evidence type="ECO:0000256" key="4">
    <source>
        <dbReference type="ARBA" id="ARBA00005259"/>
    </source>
</evidence>
<dbReference type="InterPro" id="IPR024072">
    <property type="entry name" value="DHFR-like_dom_sf"/>
</dbReference>
<dbReference type="UniPathway" id="UPA00275">
    <property type="reaction ID" value="UER00401"/>
</dbReference>
<dbReference type="EMBL" id="FNLL01000006">
    <property type="protein sequence ID" value="SDU31007.1"/>
    <property type="molecule type" value="Genomic_DNA"/>
</dbReference>
<dbReference type="FunFam" id="3.40.140.10:FF:000025">
    <property type="entry name" value="Riboflavin biosynthesis protein RibD"/>
    <property type="match status" value="1"/>
</dbReference>
<dbReference type="GO" id="GO:0008835">
    <property type="term" value="F:diaminohydroxyphosphoribosylaminopyrimidine deaminase activity"/>
    <property type="evidence" value="ECO:0007669"/>
    <property type="project" value="UniProtKB-EC"/>
</dbReference>
<keyword evidence="8 13" id="KW-0378">Hydrolase</keyword>
<feature type="binding site" evidence="15">
    <location>
        <position position="296"/>
    </location>
    <ligand>
        <name>substrate</name>
    </ligand>
</feature>
<dbReference type="PANTHER" id="PTHR38011:SF7">
    <property type="entry name" value="2,5-DIAMINO-6-RIBOSYLAMINO-4(3H)-PYRIMIDINONE 5'-PHOSPHATE REDUCTASE"/>
    <property type="match status" value="1"/>
</dbReference>
<keyword evidence="12" id="KW-0511">Multifunctional enzyme</keyword>
<dbReference type="PANTHER" id="PTHR38011">
    <property type="entry name" value="DIHYDROFOLATE REDUCTASE FAMILY PROTEIN (AFU_ORTHOLOGUE AFUA_8G06820)"/>
    <property type="match status" value="1"/>
</dbReference>
<evidence type="ECO:0000256" key="11">
    <source>
        <dbReference type="ARBA" id="ARBA00023002"/>
    </source>
</evidence>
<feature type="binding site" evidence="15">
    <location>
        <position position="201"/>
    </location>
    <ligand>
        <name>NADP(+)</name>
        <dbReference type="ChEBI" id="CHEBI:58349"/>
    </ligand>
</feature>
<feature type="domain" description="CMP/dCMP-type deaminase" evidence="17">
    <location>
        <begin position="1"/>
        <end position="123"/>
    </location>
</feature>
<evidence type="ECO:0000256" key="5">
    <source>
        <dbReference type="ARBA" id="ARBA00007417"/>
    </source>
</evidence>
<keyword evidence="10 13" id="KW-0521">NADP</keyword>
<evidence type="ECO:0000256" key="13">
    <source>
        <dbReference type="PIRNR" id="PIRNR006769"/>
    </source>
</evidence>
<feature type="binding site" evidence="15">
    <location>
        <position position="197"/>
    </location>
    <ligand>
        <name>NADP(+)</name>
        <dbReference type="ChEBI" id="CHEBI:58349"/>
    </ligand>
</feature>
<feature type="binding site" evidence="16">
    <location>
        <position position="75"/>
    </location>
    <ligand>
        <name>Zn(2+)</name>
        <dbReference type="ChEBI" id="CHEBI:29105"/>
        <note>catalytic</note>
    </ligand>
</feature>
<feature type="binding site" evidence="15">
    <location>
        <position position="169"/>
    </location>
    <ligand>
        <name>NADP(+)</name>
        <dbReference type="ChEBI" id="CHEBI:58349"/>
    </ligand>
</feature>
<feature type="binding site" evidence="15">
    <location>
        <position position="224"/>
    </location>
    <ligand>
        <name>NADP(+)</name>
        <dbReference type="ChEBI" id="CHEBI:58349"/>
    </ligand>
</feature>
<comment type="catalytic activity">
    <reaction evidence="13">
        <text>2,5-diamino-6-hydroxy-4-(5-phosphoribosylamino)-pyrimidine + H2O + H(+) = 5-amino-6-(5-phospho-D-ribosylamino)uracil + NH4(+)</text>
        <dbReference type="Rhea" id="RHEA:21868"/>
        <dbReference type="ChEBI" id="CHEBI:15377"/>
        <dbReference type="ChEBI" id="CHEBI:15378"/>
        <dbReference type="ChEBI" id="CHEBI:28938"/>
        <dbReference type="ChEBI" id="CHEBI:58453"/>
        <dbReference type="ChEBI" id="CHEBI:58614"/>
        <dbReference type="EC" id="3.5.4.26"/>
    </reaction>
</comment>
<dbReference type="NCBIfam" id="TIGR00227">
    <property type="entry name" value="ribD_Cterm"/>
    <property type="match status" value="1"/>
</dbReference>
<feature type="binding site" evidence="16">
    <location>
        <position position="50"/>
    </location>
    <ligand>
        <name>Zn(2+)</name>
        <dbReference type="ChEBI" id="CHEBI:29105"/>
        <note>catalytic</note>
    </ligand>
</feature>
<feature type="active site" description="Proton donor" evidence="14">
    <location>
        <position position="52"/>
    </location>
</feature>
<sequence length="365" mass="39007">MTDNDYMSLAISLAGKGKGFTSPNPCVGAVVVKDGRVVGKGFHRAAGLAHAEVEAIDDAGSMAKGATIYVTLEPCNHFGKTPPCTHKIINAGIKKVVVGCKDPNPNVCGGGIAYLRDNGIEVVTGVLQKEAQALIEEFIWYVQNDKIPFVILKCASTLDGRIATATGDSKWITNEKSRAFVHQIRHQVDAILVGSGTLHADNPSLTSRIEGVQTKDPVRIILDTHLTIKEDANVLTQKSNAKTIIVTGTGASKEKRALIESKGAQILEVSLKQEKLDLNELMIKLGQMSILSLLIEGGSVVAGSALKAGIVNKVLFFLAPKFFGSDDGIPVFQGKGPKLIKDAFELKKSTVTLFDTDMLVQGYLN</sequence>
<reference evidence="19" key="1">
    <citation type="submission" date="2016-10" db="EMBL/GenBank/DDBJ databases">
        <authorList>
            <person name="Varghese N."/>
            <person name="Submissions S."/>
        </authorList>
    </citation>
    <scope>NUCLEOTIDE SEQUENCE [LARGE SCALE GENOMIC DNA]</scope>
    <source>
        <strain evidence="19">DSM 3384</strain>
    </source>
</reference>
<dbReference type="Gene3D" id="3.40.140.10">
    <property type="entry name" value="Cytidine Deaminase, domain 2"/>
    <property type="match status" value="1"/>
</dbReference>
<dbReference type="GO" id="GO:0008270">
    <property type="term" value="F:zinc ion binding"/>
    <property type="evidence" value="ECO:0007669"/>
    <property type="project" value="InterPro"/>
</dbReference>
<dbReference type="GO" id="GO:0050661">
    <property type="term" value="F:NADP binding"/>
    <property type="evidence" value="ECO:0007669"/>
    <property type="project" value="InterPro"/>
</dbReference>
<comment type="pathway">
    <text evidence="2 13">Cofactor biosynthesis; riboflavin biosynthesis; 5-amino-6-(D-ribitylamino)uracil from GTP: step 2/4.</text>
</comment>
<evidence type="ECO:0000256" key="12">
    <source>
        <dbReference type="ARBA" id="ARBA00023268"/>
    </source>
</evidence>
<evidence type="ECO:0000256" key="8">
    <source>
        <dbReference type="ARBA" id="ARBA00022801"/>
    </source>
</evidence>
<evidence type="ECO:0000256" key="10">
    <source>
        <dbReference type="ARBA" id="ARBA00022857"/>
    </source>
</evidence>
<organism evidence="18 19">
    <name type="scientific">Desulfobacula phenolica</name>
    <dbReference type="NCBI Taxonomy" id="90732"/>
    <lineage>
        <taxon>Bacteria</taxon>
        <taxon>Pseudomonadati</taxon>
        <taxon>Thermodesulfobacteriota</taxon>
        <taxon>Desulfobacteria</taxon>
        <taxon>Desulfobacterales</taxon>
        <taxon>Desulfobacteraceae</taxon>
        <taxon>Desulfobacula</taxon>
    </lineage>
</organism>
<comment type="cofactor">
    <cofactor evidence="13 16">
        <name>Zn(2+)</name>
        <dbReference type="ChEBI" id="CHEBI:29105"/>
    </cofactor>
    <text evidence="13 16">Binds 1 zinc ion.</text>
</comment>
<evidence type="ECO:0000259" key="17">
    <source>
        <dbReference type="PROSITE" id="PS51747"/>
    </source>
</evidence>
<proteinExistence type="inferred from homology"/>
<feature type="binding site" evidence="15">
    <location>
        <position position="208"/>
    </location>
    <ligand>
        <name>substrate</name>
    </ligand>
</feature>
<feature type="binding site" evidence="15">
    <location>
        <position position="155"/>
    </location>
    <ligand>
        <name>NADP(+)</name>
        <dbReference type="ChEBI" id="CHEBI:58349"/>
    </ligand>
</feature>
<dbReference type="RefSeq" id="WP_092234394.1">
    <property type="nucleotide sequence ID" value="NZ_FNLL01000006.1"/>
</dbReference>
<keyword evidence="6 13" id="KW-0686">Riboflavin biosynthesis</keyword>
<dbReference type="AlphaFoldDB" id="A0A1H2HGJ7"/>
<gene>
    <name evidence="18" type="ORF">SAMN04487931_106235</name>
</gene>
<keyword evidence="11 13" id="KW-0560">Oxidoreductase</keyword>
<evidence type="ECO:0000256" key="3">
    <source>
        <dbReference type="ARBA" id="ARBA00004910"/>
    </source>
</evidence>
<evidence type="ECO:0000256" key="16">
    <source>
        <dbReference type="PIRSR" id="PIRSR006769-3"/>
    </source>
</evidence>
<feature type="binding site" evidence="16">
    <location>
        <position position="84"/>
    </location>
    <ligand>
        <name>Zn(2+)</name>
        <dbReference type="ChEBI" id="CHEBI:29105"/>
        <note>catalytic</note>
    </ligand>
</feature>
<feature type="binding site" evidence="15">
    <location>
        <begin position="298"/>
        <end position="304"/>
    </location>
    <ligand>
        <name>NADP(+)</name>
        <dbReference type="ChEBI" id="CHEBI:58349"/>
    </ligand>
</feature>
<comment type="catalytic activity">
    <reaction evidence="13">
        <text>5-amino-6-(5-phospho-D-ribitylamino)uracil + NADP(+) = 5-amino-6-(5-phospho-D-ribosylamino)uracil + NADPH + H(+)</text>
        <dbReference type="Rhea" id="RHEA:17845"/>
        <dbReference type="ChEBI" id="CHEBI:15378"/>
        <dbReference type="ChEBI" id="CHEBI:57783"/>
        <dbReference type="ChEBI" id="CHEBI:58349"/>
        <dbReference type="ChEBI" id="CHEBI:58421"/>
        <dbReference type="ChEBI" id="CHEBI:58453"/>
        <dbReference type="EC" id="1.1.1.193"/>
    </reaction>
</comment>
<dbReference type="PIRSF" id="PIRSF006769">
    <property type="entry name" value="RibD"/>
    <property type="match status" value="1"/>
</dbReference>
<evidence type="ECO:0000256" key="14">
    <source>
        <dbReference type="PIRSR" id="PIRSR006769-1"/>
    </source>
</evidence>
<comment type="similarity">
    <text evidence="4 13">In the N-terminal section; belongs to the cytidine and deoxycytidylate deaminase family.</text>
</comment>
<feature type="binding site" evidence="15">
    <location>
        <position position="185"/>
    </location>
    <ligand>
        <name>substrate</name>
    </ligand>
</feature>
<dbReference type="Gene3D" id="3.40.430.10">
    <property type="entry name" value="Dihydrofolate Reductase, subunit A"/>
    <property type="match status" value="1"/>
</dbReference>
<evidence type="ECO:0000313" key="18">
    <source>
        <dbReference type="EMBL" id="SDU31007.1"/>
    </source>
</evidence>
<accession>A0A1H2HGJ7</accession>
<dbReference type="GO" id="GO:0008703">
    <property type="term" value="F:5-amino-6-(5-phosphoribosylamino)uracil reductase activity"/>
    <property type="evidence" value="ECO:0007669"/>
    <property type="project" value="UniProtKB-EC"/>
</dbReference>
<keyword evidence="19" id="KW-1185">Reference proteome</keyword>
<dbReference type="EC" id="1.1.1.193" evidence="13"/>
<dbReference type="InterPro" id="IPR002734">
    <property type="entry name" value="RibDG_C"/>
</dbReference>
<dbReference type="Pfam" id="PF01872">
    <property type="entry name" value="RibD_C"/>
    <property type="match status" value="1"/>
</dbReference>
<evidence type="ECO:0000256" key="15">
    <source>
        <dbReference type="PIRSR" id="PIRSR006769-2"/>
    </source>
</evidence>
<dbReference type="SUPFAM" id="SSF53597">
    <property type="entry name" value="Dihydrofolate reductase-like"/>
    <property type="match status" value="1"/>
</dbReference>
<dbReference type="SUPFAM" id="SSF53927">
    <property type="entry name" value="Cytidine deaminase-like"/>
    <property type="match status" value="1"/>
</dbReference>
<evidence type="ECO:0000256" key="6">
    <source>
        <dbReference type="ARBA" id="ARBA00022619"/>
    </source>
</evidence>
<dbReference type="InterPro" id="IPR011549">
    <property type="entry name" value="RibD_C"/>
</dbReference>
<dbReference type="InterPro" id="IPR004794">
    <property type="entry name" value="Eubact_RibD"/>
</dbReference>
<comment type="similarity">
    <text evidence="5 13">In the C-terminal section; belongs to the HTP reductase family.</text>
</comment>
<dbReference type="EC" id="3.5.4.26" evidence="13"/>
<feature type="binding site" evidence="15">
    <location>
        <position position="205"/>
    </location>
    <ligand>
        <name>substrate</name>
    </ligand>
</feature>
<dbReference type="GO" id="GO:0009231">
    <property type="term" value="P:riboflavin biosynthetic process"/>
    <property type="evidence" value="ECO:0007669"/>
    <property type="project" value="UniProtKB-UniPathway"/>
</dbReference>
<evidence type="ECO:0000256" key="9">
    <source>
        <dbReference type="ARBA" id="ARBA00022833"/>
    </source>
</evidence>
<dbReference type="InterPro" id="IPR002125">
    <property type="entry name" value="CMP_dCMP_dom"/>
</dbReference>
<dbReference type="CDD" id="cd01284">
    <property type="entry name" value="Riboflavin_deaminase-reductase"/>
    <property type="match status" value="1"/>
</dbReference>
<dbReference type="Pfam" id="PF00383">
    <property type="entry name" value="dCMP_cyt_deam_1"/>
    <property type="match status" value="1"/>
</dbReference>
<dbReference type="NCBIfam" id="TIGR00326">
    <property type="entry name" value="eubact_ribD"/>
    <property type="match status" value="1"/>
</dbReference>
<evidence type="ECO:0000313" key="19">
    <source>
        <dbReference type="Proteomes" id="UP000199608"/>
    </source>
</evidence>
<evidence type="ECO:0000256" key="1">
    <source>
        <dbReference type="ARBA" id="ARBA00002151"/>
    </source>
</evidence>
<dbReference type="InterPro" id="IPR050765">
    <property type="entry name" value="Riboflavin_Biosynth_HTPR"/>
</dbReference>
<comment type="pathway">
    <text evidence="3 13">Cofactor biosynthesis; riboflavin biosynthesis; 5-amino-6-(D-ribitylamino)uracil from GTP: step 3/4.</text>
</comment>
<dbReference type="InterPro" id="IPR016192">
    <property type="entry name" value="APOBEC/CMP_deaminase_Zn-bd"/>
</dbReference>
<comment type="function">
    <text evidence="1 13">Converts 2,5-diamino-6-(ribosylamino)-4(3h)-pyrimidinone 5'-phosphate into 5-amino-6-(ribosylamino)-2,4(1h,3h)-pyrimidinedione 5'-phosphate.</text>
</comment>